<name>A0A0U5FJ54_XANCI</name>
<keyword evidence="1" id="KW-0812">Transmembrane</keyword>
<keyword evidence="1" id="KW-0472">Membrane</keyword>
<reference evidence="2 3" key="1">
    <citation type="submission" date="2014-09" db="EMBL/GenBank/DDBJ databases">
        <authorList>
            <person name="Regsiter A."/>
        </authorList>
    </citation>
    <scope>NUCLEOTIDE SEQUENCE [LARGE SCALE GENOMIC DNA]</scope>
</reference>
<dbReference type="Proteomes" id="UP000052230">
    <property type="component" value="Unassembled WGS sequence"/>
</dbReference>
<organism evidence="2 3">
    <name type="scientific">Xanthomonas citri pv. citri</name>
    <dbReference type="NCBI Taxonomy" id="611301"/>
    <lineage>
        <taxon>Bacteria</taxon>
        <taxon>Pseudomonadati</taxon>
        <taxon>Pseudomonadota</taxon>
        <taxon>Gammaproteobacteria</taxon>
        <taxon>Lysobacterales</taxon>
        <taxon>Lysobacteraceae</taxon>
        <taxon>Xanthomonas</taxon>
    </lineage>
</organism>
<evidence type="ECO:0000313" key="2">
    <source>
        <dbReference type="EMBL" id="CEG18514.1"/>
    </source>
</evidence>
<feature type="transmembrane region" description="Helical" evidence="1">
    <location>
        <begin position="112"/>
        <end position="135"/>
    </location>
</feature>
<proteinExistence type="predicted"/>
<evidence type="ECO:0000256" key="1">
    <source>
        <dbReference type="SAM" id="Phobius"/>
    </source>
</evidence>
<sequence>MCKSTCRTCWNASAMVSSSQARSSRTACRWLMQRVVMTCSTRNRTIAARLCSRLECMSGAYADGAISAAPSAFCTAVERWEAGSVQWLGRHERGHGVAGRESFFHRFVLQRVLLFLVVLRLVVLRLVVLLLVVVFGSVVRRGNLVGCAHVLSCGVMRATTLRCAALAQVKNVFAHQRQRQRPCRTVHGGGPPGAFGVVSHSCPMRRNQSSSRSRAAPWRDLCLHR</sequence>
<dbReference type="EMBL" id="CCXZ01000182">
    <property type="protein sequence ID" value="CEG18514.1"/>
    <property type="molecule type" value="Genomic_DNA"/>
</dbReference>
<protein>
    <submittedName>
        <fullName evidence="2">Uncharacterized protein</fullName>
    </submittedName>
</protein>
<comment type="caution">
    <text evidence="2">The sequence shown here is derived from an EMBL/GenBank/DDBJ whole genome shotgun (WGS) entry which is preliminary data.</text>
</comment>
<accession>A0A0U5FJ54</accession>
<keyword evidence="1" id="KW-1133">Transmembrane helix</keyword>
<dbReference type="AlphaFoldDB" id="A0A0U5FJ54"/>
<evidence type="ECO:0000313" key="3">
    <source>
        <dbReference type="Proteomes" id="UP000052230"/>
    </source>
</evidence>
<keyword evidence="3" id="KW-1185">Reference proteome</keyword>
<gene>
    <name evidence="2" type="ORF">XAC3562_840169</name>
</gene>